<accession>A0ABD3FIW1</accession>
<keyword evidence="2" id="KW-1185">Reference proteome</keyword>
<gene>
    <name evidence="1" type="ORF">V7S43_008492</name>
</gene>
<proteinExistence type="predicted"/>
<organism evidence="1 2">
    <name type="scientific">Phytophthora oleae</name>
    <dbReference type="NCBI Taxonomy" id="2107226"/>
    <lineage>
        <taxon>Eukaryota</taxon>
        <taxon>Sar</taxon>
        <taxon>Stramenopiles</taxon>
        <taxon>Oomycota</taxon>
        <taxon>Peronosporomycetes</taxon>
        <taxon>Peronosporales</taxon>
        <taxon>Peronosporaceae</taxon>
        <taxon>Phytophthora</taxon>
    </lineage>
</organism>
<dbReference type="Proteomes" id="UP001632037">
    <property type="component" value="Unassembled WGS sequence"/>
</dbReference>
<evidence type="ECO:0008006" key="3">
    <source>
        <dbReference type="Google" id="ProtNLM"/>
    </source>
</evidence>
<protein>
    <recommendedName>
        <fullName evidence="3">ISXO2-like transposase domain-containing protein</fullName>
    </recommendedName>
</protein>
<dbReference type="EMBL" id="JBIMZQ010000017">
    <property type="protein sequence ID" value="KAL3666241.1"/>
    <property type="molecule type" value="Genomic_DNA"/>
</dbReference>
<evidence type="ECO:0000313" key="1">
    <source>
        <dbReference type="EMBL" id="KAL3666241.1"/>
    </source>
</evidence>
<sequence>MRYTHQWVNHSKSFVDPVTGACTNRIEGIWEVKVKARMKIERGMIKTKVPSFLDECLWRLWYFDQAKKTTTSELFSRADYWYPAQVSVVDRALRYL</sequence>
<dbReference type="PANTHER" id="PTHR47163">
    <property type="entry name" value="DDE_TNP_IS1595 DOMAIN-CONTAINING PROTEIN"/>
    <property type="match status" value="1"/>
</dbReference>
<dbReference type="AlphaFoldDB" id="A0ABD3FIW1"/>
<dbReference type="PANTHER" id="PTHR47163:SF2">
    <property type="entry name" value="SI:DKEY-17M8.2"/>
    <property type="match status" value="1"/>
</dbReference>
<evidence type="ECO:0000313" key="2">
    <source>
        <dbReference type="Proteomes" id="UP001632037"/>
    </source>
</evidence>
<dbReference type="InterPro" id="IPR053164">
    <property type="entry name" value="IS1016-like_transposase"/>
</dbReference>
<comment type="caution">
    <text evidence="1">The sequence shown here is derived from an EMBL/GenBank/DDBJ whole genome shotgun (WGS) entry which is preliminary data.</text>
</comment>
<name>A0ABD3FIW1_9STRA</name>
<reference evidence="1 2" key="1">
    <citation type="submission" date="2024-09" db="EMBL/GenBank/DDBJ databases">
        <title>Genome sequencing and assembly of Phytophthora oleae, isolate VK10A, causative agent of rot of olive drupes.</title>
        <authorList>
            <person name="Conti Taguali S."/>
            <person name="Riolo M."/>
            <person name="La Spada F."/>
            <person name="Cacciola S.O."/>
            <person name="Dionisio G."/>
        </authorList>
    </citation>
    <scope>NUCLEOTIDE SEQUENCE [LARGE SCALE GENOMIC DNA]</scope>
    <source>
        <strain evidence="1 2">VK10A</strain>
    </source>
</reference>